<dbReference type="AlphaFoldDB" id="A0A3P8FWH3"/>
<dbReference type="PANTHER" id="PTHR47331">
    <property type="entry name" value="PHD-TYPE DOMAIN-CONTAINING PROTEIN"/>
    <property type="match status" value="1"/>
</dbReference>
<sequence>MVDEIDANLYVDNLFASAESTSKALEKCKVTKKIFLELNTNPREFMYNDFGSIAQISPEDRNSMKFQGRYAYHQQLSLKTTRTTKRTILSALAAVYDPMGWLTPLMLRTKQFFQYLYSKDYDWDTKLTPDGIRKWNAILMETKGISKELLRRVADKKGSHTLALFAARAPLQCALSCTSATTKTLVYSWQSQDCQR</sequence>
<gene>
    <name evidence="1" type="ORF">HPBE_LOCUS21061</name>
</gene>
<name>A0A3P8FWH3_HELPZ</name>
<reference evidence="1" key="1">
    <citation type="submission" date="2018-11" db="EMBL/GenBank/DDBJ databases">
        <authorList>
            <consortium name="Pathogen Informatics"/>
        </authorList>
    </citation>
    <scope>NUCLEOTIDE SEQUENCE [LARGE SCALE GENOMIC DNA]</scope>
</reference>
<protein>
    <submittedName>
        <fullName evidence="1">Uncharacterized protein</fullName>
    </submittedName>
</protein>
<dbReference type="EMBL" id="UZAH01032665">
    <property type="protein sequence ID" value="VDP23136.1"/>
    <property type="molecule type" value="Genomic_DNA"/>
</dbReference>
<dbReference type="Pfam" id="PF05380">
    <property type="entry name" value="Peptidase_A17"/>
    <property type="match status" value="1"/>
</dbReference>
<organism evidence="1">
    <name type="scientific">Heligmosomoides polygyrus</name>
    <name type="common">Parasitic roundworm</name>
    <dbReference type="NCBI Taxonomy" id="6339"/>
    <lineage>
        <taxon>Eukaryota</taxon>
        <taxon>Metazoa</taxon>
        <taxon>Ecdysozoa</taxon>
        <taxon>Nematoda</taxon>
        <taxon>Chromadorea</taxon>
        <taxon>Rhabditida</taxon>
        <taxon>Rhabditina</taxon>
        <taxon>Rhabditomorpha</taxon>
        <taxon>Strongyloidea</taxon>
        <taxon>Heligmosomidae</taxon>
        <taxon>Heligmosomoides</taxon>
    </lineage>
</organism>
<dbReference type="OrthoDB" id="5920525at2759"/>
<evidence type="ECO:0000313" key="1">
    <source>
        <dbReference type="EMBL" id="VDP23136.1"/>
    </source>
</evidence>
<proteinExistence type="predicted"/>
<dbReference type="InterPro" id="IPR008042">
    <property type="entry name" value="Retrotrans_Pao"/>
</dbReference>
<accession>A0A3P8FWH3</accession>